<dbReference type="GeneID" id="179808"/>
<dbReference type="Proteomes" id="UP000001940">
    <property type="component" value="Chromosome V"/>
</dbReference>
<dbReference type="Bgee" id="WBGene00009337">
    <property type="expression patterns" value="Expressed in pharyngeal muscle cell (C elegans) and 3 other cell types or tissues"/>
</dbReference>
<dbReference type="EMBL" id="BX284605">
    <property type="protein sequence ID" value="CBL43437.1"/>
    <property type="molecule type" value="Genomic_DNA"/>
</dbReference>
<reference evidence="1 2" key="1">
    <citation type="journal article" date="1998" name="Science">
        <title>Genome sequence of the nematode C. elegans: a platform for investigating biology.</title>
        <authorList>
            <consortium name="The C. elegans sequencing consortium"/>
            <person name="Sulson J.E."/>
            <person name="Waterston R."/>
        </authorList>
    </citation>
    <scope>NUCLEOTIDE SEQUENCE [LARGE SCALE GENOMIC DNA]</scope>
    <source>
        <strain evidence="1 2">Bristol N2</strain>
    </source>
</reference>
<evidence type="ECO:0000313" key="2">
    <source>
        <dbReference type="Proteomes" id="UP000001940"/>
    </source>
</evidence>
<dbReference type="WormBase" id="F32F2.1g">
    <property type="protein sequence ID" value="CE44809"/>
    <property type="gene ID" value="WBGene00009337"/>
    <property type="gene designation" value="uig-1"/>
</dbReference>
<evidence type="ECO:0000313" key="1">
    <source>
        <dbReference type="EMBL" id="CBL43437.1"/>
    </source>
</evidence>
<name>D4YWC0_CAEEL</name>
<organism evidence="1 2">
    <name type="scientific">Caenorhabditis elegans</name>
    <dbReference type="NCBI Taxonomy" id="6239"/>
    <lineage>
        <taxon>Eukaryota</taxon>
        <taxon>Metazoa</taxon>
        <taxon>Ecdysozoa</taxon>
        <taxon>Nematoda</taxon>
        <taxon>Chromadorea</taxon>
        <taxon>Rhabditida</taxon>
        <taxon>Rhabditina</taxon>
        <taxon>Rhabditomorpha</taxon>
        <taxon>Rhabditoidea</taxon>
        <taxon>Rhabditidae</taxon>
        <taxon>Peloderinae</taxon>
        <taxon>Caenorhabditis</taxon>
    </lineage>
</organism>
<dbReference type="RefSeq" id="NP_001256495.1">
    <property type="nucleotide sequence ID" value="NM_001269566.3"/>
</dbReference>
<sequence length="26" mass="2788">MNSAPQTCSSSATPSLMSIIRQYENA</sequence>
<keyword evidence="2" id="KW-1185">Reference proteome</keyword>
<gene>
    <name evidence="1 3" type="primary">uig-1</name>
    <name evidence="1" type="ORF">CELE_F32F2.1</name>
    <name evidence="3" type="ORF">F32F2.1</name>
</gene>
<dbReference type="HOGENOM" id="CLU_3417453_0_0_1"/>
<dbReference type="OrthoDB" id="1594986at2759"/>
<dbReference type="ExpressionAtlas" id="D4YWC0">
    <property type="expression patterns" value="baseline and differential"/>
</dbReference>
<dbReference type="GO" id="GO:0019904">
    <property type="term" value="F:protein domain specific binding"/>
    <property type="evidence" value="ECO:0000353"/>
    <property type="project" value="WormBase"/>
</dbReference>
<dbReference type="CTD" id="179808"/>
<proteinExistence type="predicted"/>
<evidence type="ECO:0000313" key="3">
    <source>
        <dbReference type="WormBase" id="F32F2.1g"/>
    </source>
</evidence>
<protein>
    <submittedName>
        <fullName evidence="1">PH domain-containing protein</fullName>
    </submittedName>
</protein>
<dbReference type="GO" id="GO:0055120">
    <property type="term" value="C:striated muscle dense body"/>
    <property type="evidence" value="ECO:0000314"/>
    <property type="project" value="WormBase"/>
</dbReference>
<dbReference type="AlphaFoldDB" id="D4YWC0"/>
<dbReference type="AGR" id="WB:WBGene00009337"/>
<accession>D4YWC0</accession>